<sequence length="334" mass="39010">MNKKKIEKNTLREPAARLPDITEDMWLTVNEDYRNLVEEYLSVQAHSGETKKQYTSCLKQFGWYVANSMNNKMFYKLTKRDFLRYISFLRDTRKMSSSAISLRKACVSSLCNYIENVVAEDDDNYKSFRNFTRGLPAIPKNRVYDKIKVTKDEYDYLMQVLESDENYLGMAWLAVAFRVGARRSEIIQFKSEIINYEVPDGQNYVLSHQVRGKGRSTDGKILQYMIPLDVLPHIKKWLIVRGYDHEYIFTSKYGGLINKVSSTWADDFCANTLSDILGRRINVHIFKNSCITYLLESGIEISLVSKFVAHHENISTTSIYDLRDFEEEKNQIFN</sequence>
<dbReference type="Gene3D" id="1.10.150.130">
    <property type="match status" value="1"/>
</dbReference>
<dbReference type="SUPFAM" id="SSF56349">
    <property type="entry name" value="DNA breaking-rejoining enzymes"/>
    <property type="match status" value="1"/>
</dbReference>
<evidence type="ECO:0000259" key="6">
    <source>
        <dbReference type="PROSITE" id="PS51900"/>
    </source>
</evidence>
<dbReference type="InterPro" id="IPR013762">
    <property type="entry name" value="Integrase-like_cat_sf"/>
</dbReference>
<evidence type="ECO:0000313" key="8">
    <source>
        <dbReference type="Proteomes" id="UP001597180"/>
    </source>
</evidence>
<protein>
    <submittedName>
        <fullName evidence="7">Tyrosine-type recombinase/integrase</fullName>
    </submittedName>
</protein>
<evidence type="ECO:0000313" key="7">
    <source>
        <dbReference type="EMBL" id="MFD1219472.1"/>
    </source>
</evidence>
<dbReference type="EMBL" id="JBHTLU010000012">
    <property type="protein sequence ID" value="MFD1219472.1"/>
    <property type="molecule type" value="Genomic_DNA"/>
</dbReference>
<dbReference type="Pfam" id="PF00589">
    <property type="entry name" value="Phage_integrase"/>
    <property type="match status" value="1"/>
</dbReference>
<dbReference type="InterPro" id="IPR010998">
    <property type="entry name" value="Integrase_recombinase_N"/>
</dbReference>
<evidence type="ECO:0000256" key="4">
    <source>
        <dbReference type="PROSITE-ProRule" id="PRU01248"/>
    </source>
</evidence>
<dbReference type="InterPro" id="IPR044068">
    <property type="entry name" value="CB"/>
</dbReference>
<evidence type="ECO:0000256" key="2">
    <source>
        <dbReference type="ARBA" id="ARBA00023125"/>
    </source>
</evidence>
<organism evidence="7 8">
    <name type="scientific">Paenibacillus vulneris</name>
    <dbReference type="NCBI Taxonomy" id="1133364"/>
    <lineage>
        <taxon>Bacteria</taxon>
        <taxon>Bacillati</taxon>
        <taxon>Bacillota</taxon>
        <taxon>Bacilli</taxon>
        <taxon>Bacillales</taxon>
        <taxon>Paenibacillaceae</taxon>
        <taxon>Paenibacillus</taxon>
    </lineage>
</organism>
<dbReference type="RefSeq" id="WP_345595188.1">
    <property type="nucleotide sequence ID" value="NZ_BAABJG010000055.1"/>
</dbReference>
<feature type="domain" description="Tyr recombinase" evidence="5">
    <location>
        <begin position="144"/>
        <end position="333"/>
    </location>
</feature>
<dbReference type="Proteomes" id="UP001597180">
    <property type="component" value="Unassembled WGS sequence"/>
</dbReference>
<comment type="caution">
    <text evidence="7">The sequence shown here is derived from an EMBL/GenBank/DDBJ whole genome shotgun (WGS) entry which is preliminary data.</text>
</comment>
<dbReference type="PANTHER" id="PTHR30349:SF64">
    <property type="entry name" value="PROPHAGE INTEGRASE INTD-RELATED"/>
    <property type="match status" value="1"/>
</dbReference>
<comment type="similarity">
    <text evidence="1">Belongs to the 'phage' integrase family.</text>
</comment>
<accession>A0ABW3UGC0</accession>
<dbReference type="InterPro" id="IPR011010">
    <property type="entry name" value="DNA_brk_join_enz"/>
</dbReference>
<reference evidence="8" key="1">
    <citation type="journal article" date="2019" name="Int. J. Syst. Evol. Microbiol.">
        <title>The Global Catalogue of Microorganisms (GCM) 10K type strain sequencing project: providing services to taxonomists for standard genome sequencing and annotation.</title>
        <authorList>
            <consortium name="The Broad Institute Genomics Platform"/>
            <consortium name="The Broad Institute Genome Sequencing Center for Infectious Disease"/>
            <person name="Wu L."/>
            <person name="Ma J."/>
        </authorList>
    </citation>
    <scope>NUCLEOTIDE SEQUENCE [LARGE SCALE GENOMIC DNA]</scope>
    <source>
        <strain evidence="8">CCUG 53270</strain>
    </source>
</reference>
<evidence type="ECO:0000256" key="3">
    <source>
        <dbReference type="ARBA" id="ARBA00023172"/>
    </source>
</evidence>
<dbReference type="CDD" id="cd00397">
    <property type="entry name" value="DNA_BRE_C"/>
    <property type="match status" value="1"/>
</dbReference>
<gene>
    <name evidence="7" type="ORF">ACFQ4B_05040</name>
</gene>
<feature type="domain" description="Core-binding (CB)" evidence="6">
    <location>
        <begin position="31"/>
        <end position="115"/>
    </location>
</feature>
<name>A0ABW3UGC0_9BACL</name>
<dbReference type="InterPro" id="IPR002104">
    <property type="entry name" value="Integrase_catalytic"/>
</dbReference>
<evidence type="ECO:0000256" key="1">
    <source>
        <dbReference type="ARBA" id="ARBA00008857"/>
    </source>
</evidence>
<evidence type="ECO:0000259" key="5">
    <source>
        <dbReference type="PROSITE" id="PS51898"/>
    </source>
</evidence>
<dbReference type="PANTHER" id="PTHR30349">
    <property type="entry name" value="PHAGE INTEGRASE-RELATED"/>
    <property type="match status" value="1"/>
</dbReference>
<dbReference type="PROSITE" id="PS51900">
    <property type="entry name" value="CB"/>
    <property type="match status" value="1"/>
</dbReference>
<dbReference type="InterPro" id="IPR050090">
    <property type="entry name" value="Tyrosine_recombinase_XerCD"/>
</dbReference>
<keyword evidence="2 4" id="KW-0238">DNA-binding</keyword>
<keyword evidence="8" id="KW-1185">Reference proteome</keyword>
<keyword evidence="3" id="KW-0233">DNA recombination</keyword>
<dbReference type="Gene3D" id="1.10.443.10">
    <property type="entry name" value="Intergrase catalytic core"/>
    <property type="match status" value="1"/>
</dbReference>
<proteinExistence type="inferred from homology"/>
<dbReference type="PROSITE" id="PS51898">
    <property type="entry name" value="TYR_RECOMBINASE"/>
    <property type="match status" value="1"/>
</dbReference>